<evidence type="ECO:0000256" key="1">
    <source>
        <dbReference type="SAM" id="Phobius"/>
    </source>
</evidence>
<organism evidence="2 3">
    <name type="scientific">Dactylosporangium maewongense</name>
    <dbReference type="NCBI Taxonomy" id="634393"/>
    <lineage>
        <taxon>Bacteria</taxon>
        <taxon>Bacillati</taxon>
        <taxon>Actinomycetota</taxon>
        <taxon>Actinomycetes</taxon>
        <taxon>Micromonosporales</taxon>
        <taxon>Micromonosporaceae</taxon>
        <taxon>Dactylosporangium</taxon>
    </lineage>
</organism>
<feature type="transmembrane region" description="Helical" evidence="1">
    <location>
        <begin position="25"/>
        <end position="44"/>
    </location>
</feature>
<name>A0ABP4MIH1_9ACTN</name>
<feature type="transmembrane region" description="Helical" evidence="1">
    <location>
        <begin position="50"/>
        <end position="69"/>
    </location>
</feature>
<evidence type="ECO:0000313" key="3">
    <source>
        <dbReference type="Proteomes" id="UP001501470"/>
    </source>
</evidence>
<proteinExistence type="predicted"/>
<keyword evidence="1" id="KW-1133">Transmembrane helix</keyword>
<keyword evidence="3" id="KW-1185">Reference proteome</keyword>
<evidence type="ECO:0000313" key="2">
    <source>
        <dbReference type="EMBL" id="GAA1544978.1"/>
    </source>
</evidence>
<sequence length="173" mass="18148">MGHIIRQLTPNTTRYYWYPGDKKEWLRALVACGAGGAVFGLTVLLTRSVVAATVLGVSTSVGCACFNLGRRDTRALDGLDTATITRREAVAASGRGAWRGMVEGVAVALAVLLVAYLPARGLLADWLLPLVPALAAGIARQGGLLSARLTHESAKASTLGPGFRNQIAQAARH</sequence>
<keyword evidence="1" id="KW-0812">Transmembrane</keyword>
<comment type="caution">
    <text evidence="2">The sequence shown here is derived from an EMBL/GenBank/DDBJ whole genome shotgun (WGS) entry which is preliminary data.</text>
</comment>
<dbReference type="RefSeq" id="WP_344507895.1">
    <property type="nucleotide sequence ID" value="NZ_BAAAQD010000018.1"/>
</dbReference>
<protein>
    <submittedName>
        <fullName evidence="2">Uncharacterized protein</fullName>
    </submittedName>
</protein>
<reference evidence="3" key="1">
    <citation type="journal article" date="2019" name="Int. J. Syst. Evol. Microbiol.">
        <title>The Global Catalogue of Microorganisms (GCM) 10K type strain sequencing project: providing services to taxonomists for standard genome sequencing and annotation.</title>
        <authorList>
            <consortium name="The Broad Institute Genomics Platform"/>
            <consortium name="The Broad Institute Genome Sequencing Center for Infectious Disease"/>
            <person name="Wu L."/>
            <person name="Ma J."/>
        </authorList>
    </citation>
    <scope>NUCLEOTIDE SEQUENCE [LARGE SCALE GENOMIC DNA]</scope>
    <source>
        <strain evidence="3">JCM 15933</strain>
    </source>
</reference>
<gene>
    <name evidence="2" type="ORF">GCM10009827_076170</name>
</gene>
<feature type="transmembrane region" description="Helical" evidence="1">
    <location>
        <begin position="96"/>
        <end position="117"/>
    </location>
</feature>
<dbReference type="Proteomes" id="UP001501470">
    <property type="component" value="Unassembled WGS sequence"/>
</dbReference>
<keyword evidence="1" id="KW-0472">Membrane</keyword>
<accession>A0ABP4MIH1</accession>
<dbReference type="EMBL" id="BAAAQD010000018">
    <property type="protein sequence ID" value="GAA1544978.1"/>
    <property type="molecule type" value="Genomic_DNA"/>
</dbReference>